<evidence type="ECO:0000313" key="4">
    <source>
        <dbReference type="EMBL" id="OAT68421.1"/>
    </source>
</evidence>
<dbReference type="Proteomes" id="UP000037843">
    <property type="component" value="Unassembled WGS sequence"/>
</dbReference>
<keyword evidence="1" id="KW-0472">Membrane</keyword>
<evidence type="ECO:0000313" key="6">
    <source>
        <dbReference type="Proteomes" id="UP000037962"/>
    </source>
</evidence>
<dbReference type="Proteomes" id="UP000037962">
    <property type="component" value="Unassembled WGS sequence"/>
</dbReference>
<comment type="caution">
    <text evidence="4">The sequence shown here is derived from an EMBL/GenBank/DDBJ whole genome shotgun (WGS) entry which is preliminary data.</text>
</comment>
<gene>
    <name evidence="2" type="ORF">AN908_21690</name>
    <name evidence="3" type="ORF">AN912_09720</name>
    <name evidence="4" type="ORF">AWB85_25305</name>
</gene>
<reference evidence="5 6" key="1">
    <citation type="submission" date="2015-09" db="EMBL/GenBank/DDBJ databases">
        <title>Genome Sequences of Mycobacterium immunogenum Isolates, Recuperated from a Chloraminated Drinking Water Distribution System Simulator Subjected to Episodes of Nitrification.</title>
        <authorList>
            <person name="Gomez-Alvarez V."/>
            <person name="Revetta R.P."/>
        </authorList>
    </citation>
    <scope>NUCLEOTIDE SEQUENCE [LARGE SCALE GENOMIC DNA]</scope>
    <source>
        <strain evidence="2 5">H008</strain>
        <strain evidence="3 6">H076</strain>
    </source>
</reference>
<dbReference type="EMBL" id="LJFO01000013">
    <property type="protein sequence ID" value="KPG06403.1"/>
    <property type="molecule type" value="Genomic_DNA"/>
</dbReference>
<evidence type="ECO:0000313" key="3">
    <source>
        <dbReference type="EMBL" id="KPG34909.1"/>
    </source>
</evidence>
<name>A0A0N1CFS2_9MYCO</name>
<sequence>MGPVSPLLNSPDEYMFAGAFVALAVQQVWMVISGRLVPRSTVDRLLGAKDAEIAYLRETGEKLSETVDKLTAPARLAVQAIETLREQ</sequence>
<dbReference type="KEGG" id="miz:BAB75_06360"/>
<dbReference type="STRING" id="83262.BAB75_06360"/>
<evidence type="ECO:0000313" key="5">
    <source>
        <dbReference type="Proteomes" id="UP000037843"/>
    </source>
</evidence>
<dbReference type="EMBL" id="LJFS01000009">
    <property type="protein sequence ID" value="KPG34909.1"/>
    <property type="molecule type" value="Genomic_DNA"/>
</dbReference>
<feature type="transmembrane region" description="Helical" evidence="1">
    <location>
        <begin position="14"/>
        <end position="32"/>
    </location>
</feature>
<dbReference type="PATRIC" id="fig|83262.10.peg.2030"/>
<dbReference type="EMBL" id="LQYE01000019">
    <property type="protein sequence ID" value="OAT68421.1"/>
    <property type="molecule type" value="Genomic_DNA"/>
</dbReference>
<keyword evidence="1" id="KW-1133">Transmembrane helix</keyword>
<dbReference type="AlphaFoldDB" id="A0A0N1CFS2"/>
<proteinExistence type="predicted"/>
<evidence type="ECO:0000256" key="1">
    <source>
        <dbReference type="SAM" id="Phobius"/>
    </source>
</evidence>
<keyword evidence="6" id="KW-1185">Reference proteome</keyword>
<organism evidence="4 7">
    <name type="scientific">Mycobacteroides immunogenum</name>
    <dbReference type="NCBI Taxonomy" id="83262"/>
    <lineage>
        <taxon>Bacteria</taxon>
        <taxon>Bacillati</taxon>
        <taxon>Actinomycetota</taxon>
        <taxon>Actinomycetes</taxon>
        <taxon>Mycobacteriales</taxon>
        <taxon>Mycobacteriaceae</taxon>
        <taxon>Mycobacteroides</taxon>
    </lineage>
</organism>
<evidence type="ECO:0000313" key="7">
    <source>
        <dbReference type="Proteomes" id="UP000186919"/>
    </source>
</evidence>
<reference evidence="4 7" key="2">
    <citation type="submission" date="2016-01" db="EMBL/GenBank/DDBJ databases">
        <title>Mycobacterium immunogenum strain CD11_6 genome sequencing and assembly.</title>
        <authorList>
            <person name="Kaur G."/>
            <person name="Nair G.R."/>
            <person name="Mayilraj S."/>
        </authorList>
    </citation>
    <scope>NUCLEOTIDE SEQUENCE [LARGE SCALE GENOMIC DNA]</scope>
    <source>
        <strain evidence="4 7">CD11-6</strain>
    </source>
</reference>
<evidence type="ECO:0000313" key="2">
    <source>
        <dbReference type="EMBL" id="KPG06403.1"/>
    </source>
</evidence>
<dbReference type="Proteomes" id="UP000186919">
    <property type="component" value="Unassembled WGS sequence"/>
</dbReference>
<accession>A0A0N1CFS2</accession>
<keyword evidence="1" id="KW-0812">Transmembrane</keyword>
<protein>
    <submittedName>
        <fullName evidence="4">Uncharacterized protein</fullName>
    </submittedName>
</protein>